<gene>
    <name evidence="1" type="ORF">CACET_c30450</name>
</gene>
<keyword evidence="2" id="KW-1185">Reference proteome</keyword>
<reference evidence="1 2" key="1">
    <citation type="submission" date="2014-10" db="EMBL/GenBank/DDBJ databases">
        <title>Genome sequence of Clostridium aceticum DSM 1496.</title>
        <authorList>
            <person name="Poehlein A."/>
            <person name="Schiel-Bengelsdorf B."/>
            <person name="Gottschalk G."/>
            <person name="Duerre P."/>
            <person name="Daniel R."/>
        </authorList>
    </citation>
    <scope>NUCLEOTIDE SEQUENCE [LARGE SCALE GENOMIC DNA]</scope>
    <source>
        <strain evidence="1 2">DSM 1496</strain>
    </source>
</reference>
<protein>
    <submittedName>
        <fullName evidence="1">Uncharacterized protein</fullName>
    </submittedName>
</protein>
<evidence type="ECO:0000313" key="1">
    <source>
        <dbReference type="EMBL" id="AKL96489.1"/>
    </source>
</evidence>
<accession>A0A0D8IBA9</accession>
<dbReference type="EMBL" id="CP009687">
    <property type="protein sequence ID" value="AKL96489.1"/>
    <property type="molecule type" value="Genomic_DNA"/>
</dbReference>
<dbReference type="KEGG" id="cace:CACET_c30450"/>
<organism evidence="1 2">
    <name type="scientific">Clostridium aceticum</name>
    <dbReference type="NCBI Taxonomy" id="84022"/>
    <lineage>
        <taxon>Bacteria</taxon>
        <taxon>Bacillati</taxon>
        <taxon>Bacillota</taxon>
        <taxon>Clostridia</taxon>
        <taxon>Eubacteriales</taxon>
        <taxon>Clostridiaceae</taxon>
        <taxon>Clostridium</taxon>
    </lineage>
</organism>
<sequence length="70" mass="7987">MTMIPTYSHSKTVQELANETVQHIVGMTEGVKRKFIEDYIKQHYNPHNHKTDEEITAIAEEMSAGTQLKG</sequence>
<dbReference type="PATRIC" id="fig|84022.5.peg.3823"/>
<dbReference type="RefSeq" id="WP_044824475.1">
    <property type="nucleotide sequence ID" value="NZ_CP009687.1"/>
</dbReference>
<dbReference type="Proteomes" id="UP000035704">
    <property type="component" value="Chromosome"/>
</dbReference>
<evidence type="ECO:0000313" key="2">
    <source>
        <dbReference type="Proteomes" id="UP000035704"/>
    </source>
</evidence>
<proteinExistence type="predicted"/>
<name>A0A0D8IBA9_9CLOT</name>
<dbReference type="AlphaFoldDB" id="A0A0D8IBA9"/>